<evidence type="ECO:0000256" key="1">
    <source>
        <dbReference type="SAM" id="MobiDB-lite"/>
    </source>
</evidence>
<dbReference type="AlphaFoldDB" id="D7WD14"/>
<name>D7WD14_9CORY</name>
<comment type="caution">
    <text evidence="3">The sequence shown here is derived from an EMBL/GenBank/DDBJ whole genome shotgun (WGS) entry which is preliminary data.</text>
</comment>
<evidence type="ECO:0000313" key="4">
    <source>
        <dbReference type="Proteomes" id="UP000004208"/>
    </source>
</evidence>
<gene>
    <name evidence="3" type="ORF">HMPREF0291_11702</name>
</gene>
<feature type="compositionally biased region" description="Pro residues" evidence="1">
    <location>
        <begin position="581"/>
        <end position="597"/>
    </location>
</feature>
<feature type="region of interest" description="Disordered" evidence="1">
    <location>
        <begin position="543"/>
        <end position="597"/>
    </location>
</feature>
<feature type="transmembrane region" description="Helical" evidence="2">
    <location>
        <begin position="19"/>
        <end position="44"/>
    </location>
</feature>
<feature type="transmembrane region" description="Helical" evidence="2">
    <location>
        <begin position="491"/>
        <end position="510"/>
    </location>
</feature>
<feature type="transmembrane region" description="Helical" evidence="2">
    <location>
        <begin position="105"/>
        <end position="125"/>
    </location>
</feature>
<feature type="transmembrane region" description="Helical" evidence="2">
    <location>
        <begin position="81"/>
        <end position="99"/>
    </location>
</feature>
<feature type="transmembrane region" description="Helical" evidence="2">
    <location>
        <begin position="522"/>
        <end position="540"/>
    </location>
</feature>
<organism evidence="3 4">
    <name type="scientific">Corynebacterium genitalium ATCC 33030</name>
    <dbReference type="NCBI Taxonomy" id="585529"/>
    <lineage>
        <taxon>Bacteria</taxon>
        <taxon>Bacillati</taxon>
        <taxon>Actinomycetota</taxon>
        <taxon>Actinomycetes</taxon>
        <taxon>Mycobacteriales</taxon>
        <taxon>Corynebacteriaceae</taxon>
        <taxon>Corynebacterium</taxon>
    </lineage>
</organism>
<feature type="transmembrane region" description="Helical" evidence="2">
    <location>
        <begin position="211"/>
        <end position="230"/>
    </location>
</feature>
<proteinExistence type="predicted"/>
<protein>
    <recommendedName>
        <fullName evidence="5">DUF2339 domain-containing protein</fullName>
    </recommendedName>
</protein>
<dbReference type="EMBL" id="ACLJ02000003">
    <property type="protein sequence ID" value="EFK54045.1"/>
    <property type="molecule type" value="Genomic_DNA"/>
</dbReference>
<feature type="transmembrane region" description="Helical" evidence="2">
    <location>
        <begin position="348"/>
        <end position="370"/>
    </location>
</feature>
<keyword evidence="4" id="KW-1185">Reference proteome</keyword>
<evidence type="ECO:0000256" key="2">
    <source>
        <dbReference type="SAM" id="Phobius"/>
    </source>
</evidence>
<feature type="transmembrane region" description="Helical" evidence="2">
    <location>
        <begin position="376"/>
        <end position="394"/>
    </location>
</feature>
<feature type="transmembrane region" description="Helical" evidence="2">
    <location>
        <begin position="132"/>
        <end position="152"/>
    </location>
</feature>
<dbReference type="eggNOG" id="COG5373">
    <property type="taxonomic scope" value="Bacteria"/>
</dbReference>
<dbReference type="STRING" id="585529.HMPREF0291_11702"/>
<dbReference type="HOGENOM" id="CLU_018715_0_0_11"/>
<feature type="transmembrane region" description="Helical" evidence="2">
    <location>
        <begin position="315"/>
        <end position="336"/>
    </location>
</feature>
<accession>D7WD14</accession>
<evidence type="ECO:0000313" key="3">
    <source>
        <dbReference type="EMBL" id="EFK54045.1"/>
    </source>
</evidence>
<keyword evidence="2" id="KW-0472">Membrane</keyword>
<feature type="transmembrane region" description="Helical" evidence="2">
    <location>
        <begin position="291"/>
        <end position="309"/>
    </location>
</feature>
<keyword evidence="2" id="KW-1133">Transmembrane helix</keyword>
<evidence type="ECO:0008006" key="5">
    <source>
        <dbReference type="Google" id="ProtNLM"/>
    </source>
</evidence>
<reference evidence="3" key="1">
    <citation type="submission" date="2010-06" db="EMBL/GenBank/DDBJ databases">
        <authorList>
            <person name="Muzny D."/>
            <person name="Qin X."/>
            <person name="Buhay C."/>
            <person name="Dugan-Rocha S."/>
            <person name="Ding Y."/>
            <person name="Chen G."/>
            <person name="Hawes A."/>
            <person name="Holder M."/>
            <person name="Jhangiani S."/>
            <person name="Johnson A."/>
            <person name="Khan Z."/>
            <person name="Li Z."/>
            <person name="Liu W."/>
            <person name="Liu X."/>
            <person name="Perez L."/>
            <person name="Shen H."/>
            <person name="Wang Q."/>
            <person name="Watt J."/>
            <person name="Xi L."/>
            <person name="Xin Y."/>
            <person name="Zhou J."/>
            <person name="Deng J."/>
            <person name="Jiang H."/>
            <person name="Liu Y."/>
            <person name="Qu J."/>
            <person name="Song X.-Z."/>
            <person name="Zhang L."/>
            <person name="Villasana D."/>
            <person name="Johnson A."/>
            <person name="Liu J."/>
            <person name="Liyanage D."/>
            <person name="Lorensuhewa L."/>
            <person name="Robinson T."/>
            <person name="Song A."/>
            <person name="Song B.-B."/>
            <person name="Dinh H."/>
            <person name="Thornton R."/>
            <person name="Coyle M."/>
            <person name="Francisco L."/>
            <person name="Jackson L."/>
            <person name="Javaid M."/>
            <person name="Korchina V."/>
            <person name="Kovar C."/>
            <person name="Mata R."/>
            <person name="Mathew T."/>
            <person name="Ngo R."/>
            <person name="Nguyen L."/>
            <person name="Nguyen N."/>
            <person name="Okwuonu G."/>
            <person name="Ongeri F."/>
            <person name="Pham C."/>
            <person name="Simmons D."/>
            <person name="Wilczek-Boney K."/>
            <person name="Hale W."/>
            <person name="Jakkamsetti A."/>
            <person name="Pham P."/>
            <person name="Ruth R."/>
            <person name="San Lucas F."/>
            <person name="Warren J."/>
            <person name="Zhang J."/>
            <person name="Zhao Z."/>
            <person name="Zhou C."/>
            <person name="Zhu D."/>
            <person name="Lee S."/>
            <person name="Bess C."/>
            <person name="Blankenburg K."/>
            <person name="Forbes L."/>
            <person name="Fu Q."/>
            <person name="Gubbala S."/>
            <person name="Hirani K."/>
            <person name="Jayaseelan J.C."/>
            <person name="Lara F."/>
            <person name="Munidasa M."/>
            <person name="Palculict T."/>
            <person name="Patil S."/>
            <person name="Pu L.-L."/>
            <person name="Saada N."/>
            <person name="Tang L."/>
            <person name="Weissenberger G."/>
            <person name="Zhu Y."/>
            <person name="Hemphill L."/>
            <person name="Shang Y."/>
            <person name="Youmans B."/>
            <person name="Ayvaz T."/>
            <person name="Ross M."/>
            <person name="Santibanez J."/>
            <person name="Aqrawi P."/>
            <person name="Gross S."/>
            <person name="Joshi V."/>
            <person name="Fowler G."/>
            <person name="Nazareth L."/>
            <person name="Reid J."/>
            <person name="Worley K."/>
            <person name="Petrosino J."/>
            <person name="Highlander S."/>
            <person name="Gibbs R."/>
        </authorList>
    </citation>
    <scope>NUCLEOTIDE SEQUENCE [LARGE SCALE GENOMIC DNA]</scope>
    <source>
        <strain evidence="3">ATCC 33030</strain>
    </source>
</reference>
<dbReference type="Proteomes" id="UP000004208">
    <property type="component" value="Unassembled WGS sequence"/>
</dbReference>
<feature type="transmembrane region" description="Helical" evidence="2">
    <location>
        <begin position="415"/>
        <end position="434"/>
    </location>
</feature>
<feature type="transmembrane region" description="Helical" evidence="2">
    <location>
        <begin position="267"/>
        <end position="284"/>
    </location>
</feature>
<keyword evidence="2" id="KW-0812">Transmembrane</keyword>
<feature type="transmembrane region" description="Helical" evidence="2">
    <location>
        <begin position="454"/>
        <end position="479"/>
    </location>
</feature>
<feature type="transmembrane region" description="Helical" evidence="2">
    <location>
        <begin position="242"/>
        <end position="261"/>
    </location>
</feature>
<feature type="compositionally biased region" description="Low complexity" evidence="1">
    <location>
        <begin position="550"/>
        <end position="564"/>
    </location>
</feature>
<sequence length="597" mass="63475">MPVAPSAPRKPSLTPEQKIVRVAAIIGSLITFAGASFGIALAIQTGLLGPVGRAVGALIFGVALLGIGIRVDTRRGPSAGVTALYITSLLVIYADLYYVTWVKPWLPALALSAFFIFLWMIYLVLATVRNNLGLVLCMCLSMFVYHFCLYPFDVLQTTIAMVAPLSALVVTWKLRAGEKNLHALVRTATAALLAWQTLWVSNMLEEGPVNVIVVIAVAGAVMLVVSELFIPATPAAQSQNPPILNAVIMPTLVMWTCFGITDAWTVWLPVVATCIVCVLVTLTRRSSHTMVNGWLIVTPLTFLVAYAVASLEWSVLGYTIYVIVFMMAFIGATFLFRTRPVHLPGVTFAWVIVLFINVRVLLLITTGGYTGFGLDPYIFIEAIALSAVLIVVATQRKLWRTMPTEAQNALAGAGLILAMVSWVSITTIIGDFIAPRPDPSDQPFSSRDRSSLTGADIGFLIGHMSVSIAVMALASWLLLKRPRPESGSNPKSARTAGLVLALVATGKLVFFDMASLSGIPRVLAFTVSGLLLIAVAVLGAQRNSGSKPQPAATAAPGAPETPGPCGVQAPAATPAHGGPVPHKPQPPQDTPPPAPEM</sequence>
<feature type="transmembrane region" description="Helical" evidence="2">
    <location>
        <begin position="50"/>
        <end position="69"/>
    </location>
</feature>